<keyword evidence="3" id="KW-1185">Reference proteome</keyword>
<evidence type="ECO:0000313" key="3">
    <source>
        <dbReference type="Proteomes" id="UP001501521"/>
    </source>
</evidence>
<dbReference type="EMBL" id="BAABLV010000013">
    <property type="protein sequence ID" value="GAA4893537.1"/>
    <property type="molecule type" value="Genomic_DNA"/>
</dbReference>
<evidence type="ECO:0000313" key="2">
    <source>
        <dbReference type="EMBL" id="GAA4893537.1"/>
    </source>
</evidence>
<organism evidence="2 3">
    <name type="scientific">Tessaracoccus lubricantis</name>
    <dbReference type="NCBI Taxonomy" id="545543"/>
    <lineage>
        <taxon>Bacteria</taxon>
        <taxon>Bacillati</taxon>
        <taxon>Actinomycetota</taxon>
        <taxon>Actinomycetes</taxon>
        <taxon>Propionibacteriales</taxon>
        <taxon>Propionibacteriaceae</taxon>
        <taxon>Tessaracoccus</taxon>
    </lineage>
</organism>
<accession>A0ABP9FD80</accession>
<proteinExistence type="predicted"/>
<reference evidence="3" key="1">
    <citation type="journal article" date="2019" name="Int. J. Syst. Evol. Microbiol.">
        <title>The Global Catalogue of Microorganisms (GCM) 10K type strain sequencing project: providing services to taxonomists for standard genome sequencing and annotation.</title>
        <authorList>
            <consortium name="The Broad Institute Genomics Platform"/>
            <consortium name="The Broad Institute Genome Sequencing Center for Infectious Disease"/>
            <person name="Wu L."/>
            <person name="Ma J."/>
        </authorList>
    </citation>
    <scope>NUCLEOTIDE SEQUENCE [LARGE SCALE GENOMIC DNA]</scope>
    <source>
        <strain evidence="3">JCM 19125</strain>
    </source>
</reference>
<dbReference type="Proteomes" id="UP001501521">
    <property type="component" value="Unassembled WGS sequence"/>
</dbReference>
<protein>
    <submittedName>
        <fullName evidence="2">Uncharacterized protein</fullName>
    </submittedName>
</protein>
<gene>
    <name evidence="2" type="ORF">GCM10025789_08390</name>
</gene>
<evidence type="ECO:0000256" key="1">
    <source>
        <dbReference type="SAM" id="MobiDB-lite"/>
    </source>
</evidence>
<name>A0ABP9FD80_9ACTN</name>
<feature type="region of interest" description="Disordered" evidence="1">
    <location>
        <begin position="35"/>
        <end position="70"/>
    </location>
</feature>
<comment type="caution">
    <text evidence="2">The sequence shown here is derived from an EMBL/GenBank/DDBJ whole genome shotgun (WGS) entry which is preliminary data.</text>
</comment>
<sequence>MCPVGGRGDVGRGGMRVDSELASFMPRARLRVSAAGGVWADTGPPSSPERAPSGDYKPPAQSRMIIARPP</sequence>